<accession>A0A4R5QCT0</accession>
<proteinExistence type="predicted"/>
<dbReference type="Proteomes" id="UP000295096">
    <property type="component" value="Unassembled WGS sequence"/>
</dbReference>
<gene>
    <name evidence="2" type="ORF">E2C06_23215</name>
</gene>
<protein>
    <submittedName>
        <fullName evidence="2">Uncharacterized protein</fullName>
    </submittedName>
</protein>
<evidence type="ECO:0000313" key="2">
    <source>
        <dbReference type="EMBL" id="TDH60241.1"/>
    </source>
</evidence>
<feature type="region of interest" description="Disordered" evidence="1">
    <location>
        <begin position="1"/>
        <end position="31"/>
    </location>
</feature>
<evidence type="ECO:0000256" key="1">
    <source>
        <dbReference type="SAM" id="MobiDB-lite"/>
    </source>
</evidence>
<feature type="compositionally biased region" description="Polar residues" evidence="1">
    <location>
        <begin position="9"/>
        <end position="21"/>
    </location>
</feature>
<name>A0A4R5QCT0_9PROT</name>
<dbReference type="EMBL" id="SMSJ01000042">
    <property type="protein sequence ID" value="TDH60241.1"/>
    <property type="molecule type" value="Genomic_DNA"/>
</dbReference>
<reference evidence="2 3" key="1">
    <citation type="journal article" date="2016" name="J. Microbiol.">
        <title>Dankookia rubra gen. nov., sp. nov., an alphaproteobacterium isolated from sediment of a shallow stream.</title>
        <authorList>
            <person name="Kim W.H."/>
            <person name="Kim D.H."/>
            <person name="Kang K."/>
            <person name="Ahn T.Y."/>
        </authorList>
    </citation>
    <scope>NUCLEOTIDE SEQUENCE [LARGE SCALE GENOMIC DNA]</scope>
    <source>
        <strain evidence="2 3">JCM30602</strain>
    </source>
</reference>
<sequence>MADAVRQLPNHTQRIGATAQSPSPPQTYTDKKFFGIRDLGRNKYGKSARHRQIVYPVALKPENFRSTRRRACRVRIDEAVLTEVIVALATEHGRYVYRRITMVLTLETGPGGAQVFRAL</sequence>
<organism evidence="2 3">
    <name type="scientific">Dankookia rubra</name>
    <dbReference type="NCBI Taxonomy" id="1442381"/>
    <lineage>
        <taxon>Bacteria</taxon>
        <taxon>Pseudomonadati</taxon>
        <taxon>Pseudomonadota</taxon>
        <taxon>Alphaproteobacteria</taxon>
        <taxon>Acetobacterales</taxon>
        <taxon>Roseomonadaceae</taxon>
        <taxon>Dankookia</taxon>
    </lineage>
</organism>
<keyword evidence="3" id="KW-1185">Reference proteome</keyword>
<dbReference type="RefSeq" id="WP_133290984.1">
    <property type="nucleotide sequence ID" value="NZ_SMSJ01000042.1"/>
</dbReference>
<comment type="caution">
    <text evidence="2">The sequence shown here is derived from an EMBL/GenBank/DDBJ whole genome shotgun (WGS) entry which is preliminary data.</text>
</comment>
<evidence type="ECO:0000313" key="3">
    <source>
        <dbReference type="Proteomes" id="UP000295096"/>
    </source>
</evidence>
<dbReference type="AlphaFoldDB" id="A0A4R5QCT0"/>